<evidence type="ECO:0000259" key="6">
    <source>
        <dbReference type="Pfam" id="PF25137"/>
    </source>
</evidence>
<evidence type="ECO:0000256" key="2">
    <source>
        <dbReference type="ARBA" id="ARBA00007358"/>
    </source>
</evidence>
<dbReference type="InterPro" id="IPR039697">
    <property type="entry name" value="Alcohol_dehydrogenase_Fe"/>
</dbReference>
<organism evidence="7 8">
    <name type="scientific">Celerinatantimonas yamalensis</name>
    <dbReference type="NCBI Taxonomy" id="559956"/>
    <lineage>
        <taxon>Bacteria</taxon>
        <taxon>Pseudomonadati</taxon>
        <taxon>Pseudomonadota</taxon>
        <taxon>Gammaproteobacteria</taxon>
        <taxon>Celerinatantimonadaceae</taxon>
        <taxon>Celerinatantimonas</taxon>
    </lineage>
</organism>
<feature type="domain" description="Alcohol dehydrogenase iron-type/glycerol dehydrogenase GldA" evidence="5">
    <location>
        <begin position="9"/>
        <end position="177"/>
    </location>
</feature>
<dbReference type="InterPro" id="IPR056798">
    <property type="entry name" value="ADH_Fe_C"/>
</dbReference>
<dbReference type="PROSITE" id="PS00913">
    <property type="entry name" value="ADH_IRON_1"/>
    <property type="match status" value="1"/>
</dbReference>
<dbReference type="PANTHER" id="PTHR11496:SF102">
    <property type="entry name" value="ALCOHOL DEHYDROGENASE 4"/>
    <property type="match status" value="1"/>
</dbReference>
<dbReference type="InterPro" id="IPR018211">
    <property type="entry name" value="ADH_Fe_CS"/>
</dbReference>
<dbReference type="EC" id="1.1.1.-" evidence="7"/>
<gene>
    <name evidence="7" type="ORF">ABUE30_08045</name>
</gene>
<evidence type="ECO:0000256" key="3">
    <source>
        <dbReference type="ARBA" id="ARBA00023002"/>
    </source>
</evidence>
<comment type="caution">
    <text evidence="7">The sequence shown here is derived from an EMBL/GenBank/DDBJ whole genome shotgun (WGS) entry which is preliminary data.</text>
</comment>
<evidence type="ECO:0000313" key="7">
    <source>
        <dbReference type="EMBL" id="MFM2485013.1"/>
    </source>
</evidence>
<accession>A0ABW9G7J6</accession>
<dbReference type="RefSeq" id="WP_408623226.1">
    <property type="nucleotide sequence ID" value="NZ_JBEQCT010000003.1"/>
</dbReference>
<dbReference type="PROSITE" id="PS00060">
    <property type="entry name" value="ADH_IRON_2"/>
    <property type="match status" value="1"/>
</dbReference>
<dbReference type="GO" id="GO:0016491">
    <property type="term" value="F:oxidoreductase activity"/>
    <property type="evidence" value="ECO:0007669"/>
    <property type="project" value="UniProtKB-KW"/>
</dbReference>
<keyword evidence="4" id="KW-0520">NAD</keyword>
<dbReference type="Gene3D" id="3.40.50.1970">
    <property type="match status" value="1"/>
</dbReference>
<comment type="similarity">
    <text evidence="2">Belongs to the iron-containing alcohol dehydrogenase family.</text>
</comment>
<evidence type="ECO:0000313" key="8">
    <source>
        <dbReference type="Proteomes" id="UP001629953"/>
    </source>
</evidence>
<protein>
    <submittedName>
        <fullName evidence="7">Iron-containing alcohol dehydrogenase</fullName>
        <ecNumber evidence="7">1.1.1.-</ecNumber>
    </submittedName>
</protein>
<dbReference type="EMBL" id="JBEQCT010000003">
    <property type="protein sequence ID" value="MFM2485013.1"/>
    <property type="molecule type" value="Genomic_DNA"/>
</dbReference>
<dbReference type="SUPFAM" id="SSF56796">
    <property type="entry name" value="Dehydroquinate synthase-like"/>
    <property type="match status" value="1"/>
</dbReference>
<dbReference type="InterPro" id="IPR001670">
    <property type="entry name" value="ADH_Fe/GldA"/>
</dbReference>
<keyword evidence="8" id="KW-1185">Reference proteome</keyword>
<dbReference type="Gene3D" id="1.20.1090.10">
    <property type="entry name" value="Dehydroquinate synthase-like - alpha domain"/>
    <property type="match status" value="1"/>
</dbReference>
<reference evidence="7 8" key="1">
    <citation type="journal article" date="2013" name="Int. J. Syst. Evol. Microbiol.">
        <title>Celerinatantimonas yamalensis sp. nov., a cold-adapted diazotrophic bacterium from a cold permafrost brine.</title>
        <authorList>
            <person name="Shcherbakova V."/>
            <person name="Chuvilskaya N."/>
            <person name="Rivkina E."/>
            <person name="Demidov N."/>
            <person name="Uchaeva V."/>
            <person name="Suetin S."/>
            <person name="Suzina N."/>
            <person name="Gilichinsky D."/>
        </authorList>
    </citation>
    <scope>NUCLEOTIDE SEQUENCE [LARGE SCALE GENOMIC DNA]</scope>
    <source>
        <strain evidence="7 8">C7</strain>
    </source>
</reference>
<sequence length="383" mass="40354">MAFALCLPQISLSGTDALCALVEQLRLQPARNPLIVTEKALMQLGLHDTLISQLQMQGFDPVIFDGVIANPTDHVVAHALACYQQHYCDCIIGFGGGSAMDTAKVVRALIANPDKQVHDLEGIGHVQKIGPLLVCISTTSGTAAEVTSNAVITDTRRHVKMVIIDSAIIPDIAVNDPTLLLGLPADVTAATGMDALTHAIEAYVSTAAHPLTDHSALAAIKIITKALPKAVQNGQDLAAREQMTNGQFLAGMAFNSAGLGLVHSLAHQPGATHNLPHGVCNAILLPILCEFNREVRTQRFADIAQAMGVDTQKMDEQQASKAAIAAIRHLSEQVGIPSGLGALAIKETDIERWIAPALGDPCGGSAPRSATAEQIRALYLQAL</sequence>
<evidence type="ECO:0000256" key="4">
    <source>
        <dbReference type="ARBA" id="ARBA00023027"/>
    </source>
</evidence>
<dbReference type="PANTHER" id="PTHR11496">
    <property type="entry name" value="ALCOHOL DEHYDROGENASE"/>
    <property type="match status" value="1"/>
</dbReference>
<dbReference type="Proteomes" id="UP001629953">
    <property type="component" value="Unassembled WGS sequence"/>
</dbReference>
<evidence type="ECO:0000259" key="5">
    <source>
        <dbReference type="Pfam" id="PF00465"/>
    </source>
</evidence>
<feature type="domain" description="Fe-containing alcohol dehydrogenase-like C-terminal" evidence="6">
    <location>
        <begin position="188"/>
        <end position="382"/>
    </location>
</feature>
<comment type="cofactor">
    <cofactor evidence="1">
        <name>Fe cation</name>
        <dbReference type="ChEBI" id="CHEBI:24875"/>
    </cofactor>
</comment>
<proteinExistence type="inferred from homology"/>
<dbReference type="CDD" id="cd08188">
    <property type="entry name" value="PDDH"/>
    <property type="match status" value="1"/>
</dbReference>
<dbReference type="Pfam" id="PF00465">
    <property type="entry name" value="Fe-ADH"/>
    <property type="match status" value="1"/>
</dbReference>
<evidence type="ECO:0000256" key="1">
    <source>
        <dbReference type="ARBA" id="ARBA00001962"/>
    </source>
</evidence>
<keyword evidence="3 7" id="KW-0560">Oxidoreductase</keyword>
<dbReference type="Pfam" id="PF25137">
    <property type="entry name" value="ADH_Fe_C"/>
    <property type="match status" value="1"/>
</dbReference>
<name>A0ABW9G7J6_9GAMM</name>